<dbReference type="Pfam" id="PF11603">
    <property type="entry name" value="Sir1"/>
    <property type="match status" value="1"/>
</dbReference>
<accession>A0AAV5QJW2</accession>
<name>A0AAV5QJW2_9ASCO</name>
<dbReference type="RefSeq" id="XP_064852245.1">
    <property type="nucleotide sequence ID" value="XM_064996173.1"/>
</dbReference>
<proteinExistence type="predicted"/>
<evidence type="ECO:0000313" key="3">
    <source>
        <dbReference type="Proteomes" id="UP001360560"/>
    </source>
</evidence>
<keyword evidence="3" id="KW-1185">Reference proteome</keyword>
<dbReference type="EMBL" id="BTFZ01000006">
    <property type="protein sequence ID" value="GMM35245.1"/>
    <property type="molecule type" value="Genomic_DNA"/>
</dbReference>
<dbReference type="AlphaFoldDB" id="A0AAV5QJW2"/>
<dbReference type="InterPro" id="IPR021646">
    <property type="entry name" value="Sir1_ORC-binding"/>
</dbReference>
<dbReference type="GeneID" id="90073224"/>
<comment type="caution">
    <text evidence="2">The sequence shown here is derived from an EMBL/GenBank/DDBJ whole genome shotgun (WGS) entry which is preliminary data.</text>
</comment>
<gene>
    <name evidence="2" type="ORF">DASC09_025700</name>
</gene>
<dbReference type="Proteomes" id="UP001360560">
    <property type="component" value="Unassembled WGS sequence"/>
</dbReference>
<sequence length="148" mass="16694">MIDVSDRISVLDGFIIDKKEKRIISTSSEVITKLGQASKKNLSACDLKDLHSTFSTTNVCFYDLSELMPHVTMTEVFIKKSSDGRYQTKSRKFSGSSKYQATIIRLAGNKNYYLIHRKKSDSSMAYDIMGSSKDIQFVKSNTVLKLSI</sequence>
<feature type="domain" description="Sir1 ORC-binding" evidence="1">
    <location>
        <begin position="4"/>
        <end position="114"/>
    </location>
</feature>
<evidence type="ECO:0000313" key="2">
    <source>
        <dbReference type="EMBL" id="GMM35245.1"/>
    </source>
</evidence>
<reference evidence="2 3" key="1">
    <citation type="journal article" date="2023" name="Elife">
        <title>Identification of key yeast species and microbe-microbe interactions impacting larval growth of Drosophila in the wild.</title>
        <authorList>
            <person name="Mure A."/>
            <person name="Sugiura Y."/>
            <person name="Maeda R."/>
            <person name="Honda K."/>
            <person name="Sakurai N."/>
            <person name="Takahashi Y."/>
            <person name="Watada M."/>
            <person name="Katoh T."/>
            <person name="Gotoh A."/>
            <person name="Gotoh Y."/>
            <person name="Taniguchi I."/>
            <person name="Nakamura K."/>
            <person name="Hayashi T."/>
            <person name="Katayama T."/>
            <person name="Uemura T."/>
            <person name="Hattori Y."/>
        </authorList>
    </citation>
    <scope>NUCLEOTIDE SEQUENCE [LARGE SCALE GENOMIC DNA]</scope>
    <source>
        <strain evidence="2 3">SC-9</strain>
    </source>
</reference>
<protein>
    <recommendedName>
        <fullName evidence="1">Sir1 ORC-binding domain-containing protein</fullName>
    </recommendedName>
</protein>
<evidence type="ECO:0000259" key="1">
    <source>
        <dbReference type="Pfam" id="PF11603"/>
    </source>
</evidence>
<organism evidence="2 3">
    <name type="scientific">Saccharomycopsis crataegensis</name>
    <dbReference type="NCBI Taxonomy" id="43959"/>
    <lineage>
        <taxon>Eukaryota</taxon>
        <taxon>Fungi</taxon>
        <taxon>Dikarya</taxon>
        <taxon>Ascomycota</taxon>
        <taxon>Saccharomycotina</taxon>
        <taxon>Saccharomycetes</taxon>
        <taxon>Saccharomycopsidaceae</taxon>
        <taxon>Saccharomycopsis</taxon>
    </lineage>
</organism>